<gene>
    <name evidence="1" type="ORF">HLH35_10055</name>
</gene>
<dbReference type="EMBL" id="JABEQE010000007">
    <property type="protein sequence ID" value="MBB2172452.1"/>
    <property type="molecule type" value="Genomic_DNA"/>
</dbReference>
<dbReference type="GO" id="GO:0016757">
    <property type="term" value="F:glycosyltransferase activity"/>
    <property type="evidence" value="ECO:0007669"/>
    <property type="project" value="InterPro"/>
</dbReference>
<sequence length="348" mass="39416">MAKSCVCYTTDMSYLFPSFVSALQARRFTRRDLADIVIVAFGIDSVAEAIFAEACARADIVFMSRSEADIRGAPAMLARLFLSELLPRQYDYFLYVDGDTQICGPLDDLLLKPVPYGMFYGAPDPMTFARDDTDRQSRTIAAHLASLGLSSADACRYFNSGVIYAERWGWARIGAEAWRIFSSQPAVSRFPDQDVLNLVGLPHCLSMSLSWNFPVFMNNIRVSSMIRPRIVHYMARPKPWEGTFPPWNAETSAVYGEVARAFPKTARYWRRLKRATWLRHHLHQRYKRVHALVTWGFGAKRRRILAYEYGLKRDEAIQGPPGRDVGAVQSVLRPSVGAFFEASEETVG</sequence>
<dbReference type="InterPro" id="IPR002495">
    <property type="entry name" value="Glyco_trans_8"/>
</dbReference>
<organism evidence="1 2">
    <name type="scientific">Gluconacetobacter asukensis</name>
    <dbReference type="NCBI Taxonomy" id="1017181"/>
    <lineage>
        <taxon>Bacteria</taxon>
        <taxon>Pseudomonadati</taxon>
        <taxon>Pseudomonadota</taxon>
        <taxon>Alphaproteobacteria</taxon>
        <taxon>Acetobacterales</taxon>
        <taxon>Acetobacteraceae</taxon>
        <taxon>Gluconacetobacter</taxon>
    </lineage>
</organism>
<dbReference type="Proteomes" id="UP000577891">
    <property type="component" value="Unassembled WGS sequence"/>
</dbReference>
<keyword evidence="2" id="KW-1185">Reference proteome</keyword>
<keyword evidence="1" id="KW-0808">Transferase</keyword>
<dbReference type="Pfam" id="PF01501">
    <property type="entry name" value="Glyco_transf_8"/>
    <property type="match status" value="1"/>
</dbReference>
<protein>
    <submittedName>
        <fullName evidence="1">Glycosyl transferase family 8</fullName>
    </submittedName>
</protein>
<accession>A0A7W4P004</accession>
<evidence type="ECO:0000313" key="1">
    <source>
        <dbReference type="EMBL" id="MBB2172452.1"/>
    </source>
</evidence>
<dbReference type="SUPFAM" id="SSF53448">
    <property type="entry name" value="Nucleotide-diphospho-sugar transferases"/>
    <property type="match status" value="1"/>
</dbReference>
<dbReference type="Gene3D" id="3.90.550.10">
    <property type="entry name" value="Spore Coat Polysaccharide Biosynthesis Protein SpsA, Chain A"/>
    <property type="match status" value="1"/>
</dbReference>
<name>A0A7W4P004_9PROT</name>
<reference evidence="1 2" key="1">
    <citation type="submission" date="2020-04" db="EMBL/GenBank/DDBJ databases">
        <title>Description of novel Gluconacetobacter.</title>
        <authorList>
            <person name="Sombolestani A."/>
        </authorList>
    </citation>
    <scope>NUCLEOTIDE SEQUENCE [LARGE SCALE GENOMIC DNA]</scope>
    <source>
        <strain evidence="1 2">LMG 27724</strain>
    </source>
</reference>
<comment type="caution">
    <text evidence="1">The sequence shown here is derived from an EMBL/GenBank/DDBJ whole genome shotgun (WGS) entry which is preliminary data.</text>
</comment>
<proteinExistence type="predicted"/>
<dbReference type="InterPro" id="IPR029044">
    <property type="entry name" value="Nucleotide-diphossugar_trans"/>
</dbReference>
<dbReference type="AlphaFoldDB" id="A0A7W4P004"/>
<evidence type="ECO:0000313" key="2">
    <source>
        <dbReference type="Proteomes" id="UP000577891"/>
    </source>
</evidence>